<evidence type="ECO:0000313" key="2">
    <source>
        <dbReference type="EnsemblMetazoa" id="CapteP201297"/>
    </source>
</evidence>
<sequence>MTSASAIKKVHVESKQVSYQAAGQAPYTDAAVYYGQYSGNCGNDGFYYNDVSSFVICSNGNAFIQPCAPGSQNSVFSSYNRGTSYYNRDFCSVNLVDDGYNAGYNAGYGSNAGYGPVPNTGYGHASIGYNAHSAALALLVLHMAAATKTPNTDLMAPTPRHTLIKTYARHGFQM</sequence>
<dbReference type="EMBL" id="AMQN01006376">
    <property type="status" value="NOT_ANNOTATED_CDS"/>
    <property type="molecule type" value="Genomic_DNA"/>
</dbReference>
<reference evidence="2" key="3">
    <citation type="submission" date="2015-06" db="UniProtKB">
        <authorList>
            <consortium name="EnsemblMetazoa"/>
        </authorList>
    </citation>
    <scope>IDENTIFICATION</scope>
</reference>
<gene>
    <name evidence="1" type="ORF">CAPTEDRAFT_201297</name>
</gene>
<reference evidence="1 3" key="2">
    <citation type="journal article" date="2013" name="Nature">
        <title>Insights into bilaterian evolution from three spiralian genomes.</title>
        <authorList>
            <person name="Simakov O."/>
            <person name="Marletaz F."/>
            <person name="Cho S.J."/>
            <person name="Edsinger-Gonzales E."/>
            <person name="Havlak P."/>
            <person name="Hellsten U."/>
            <person name="Kuo D.H."/>
            <person name="Larsson T."/>
            <person name="Lv J."/>
            <person name="Arendt D."/>
            <person name="Savage R."/>
            <person name="Osoegawa K."/>
            <person name="de Jong P."/>
            <person name="Grimwood J."/>
            <person name="Chapman J.A."/>
            <person name="Shapiro H."/>
            <person name="Aerts A."/>
            <person name="Otillar R.P."/>
            <person name="Terry A.Y."/>
            <person name="Boore J.L."/>
            <person name="Grigoriev I.V."/>
            <person name="Lindberg D.R."/>
            <person name="Seaver E.C."/>
            <person name="Weisblat D.A."/>
            <person name="Putnam N.H."/>
            <person name="Rokhsar D.S."/>
        </authorList>
    </citation>
    <scope>NUCLEOTIDE SEQUENCE</scope>
    <source>
        <strain evidence="1 3">I ESC-2004</strain>
    </source>
</reference>
<dbReference type="EMBL" id="KB298218">
    <property type="protein sequence ID" value="ELU09406.1"/>
    <property type="molecule type" value="Genomic_DNA"/>
</dbReference>
<keyword evidence="3" id="KW-1185">Reference proteome</keyword>
<dbReference type="Proteomes" id="UP000014760">
    <property type="component" value="Unassembled WGS sequence"/>
</dbReference>
<organism evidence="1">
    <name type="scientific">Capitella teleta</name>
    <name type="common">Polychaete worm</name>
    <dbReference type="NCBI Taxonomy" id="283909"/>
    <lineage>
        <taxon>Eukaryota</taxon>
        <taxon>Metazoa</taxon>
        <taxon>Spiralia</taxon>
        <taxon>Lophotrochozoa</taxon>
        <taxon>Annelida</taxon>
        <taxon>Polychaeta</taxon>
        <taxon>Sedentaria</taxon>
        <taxon>Scolecida</taxon>
        <taxon>Capitellidae</taxon>
        <taxon>Capitella</taxon>
    </lineage>
</organism>
<dbReference type="HOGENOM" id="CLU_114671_1_0_1"/>
<protein>
    <submittedName>
        <fullName evidence="1 2">Uncharacterized protein</fullName>
    </submittedName>
</protein>
<evidence type="ECO:0000313" key="1">
    <source>
        <dbReference type="EMBL" id="ELU09406.1"/>
    </source>
</evidence>
<dbReference type="EnsemblMetazoa" id="CapteT201297">
    <property type="protein sequence ID" value="CapteP201297"/>
    <property type="gene ID" value="CapteG201297"/>
</dbReference>
<accession>R7V124</accession>
<evidence type="ECO:0000313" key="3">
    <source>
        <dbReference type="Proteomes" id="UP000014760"/>
    </source>
</evidence>
<dbReference type="AlphaFoldDB" id="R7V124"/>
<dbReference type="OrthoDB" id="6314346at2759"/>
<name>R7V124_CAPTE</name>
<reference evidence="3" key="1">
    <citation type="submission" date="2012-12" db="EMBL/GenBank/DDBJ databases">
        <authorList>
            <person name="Hellsten U."/>
            <person name="Grimwood J."/>
            <person name="Chapman J.A."/>
            <person name="Shapiro H."/>
            <person name="Aerts A."/>
            <person name="Otillar R.P."/>
            <person name="Terry A.Y."/>
            <person name="Boore J.L."/>
            <person name="Simakov O."/>
            <person name="Marletaz F."/>
            <person name="Cho S.-J."/>
            <person name="Edsinger-Gonzales E."/>
            <person name="Havlak P."/>
            <person name="Kuo D.-H."/>
            <person name="Larsson T."/>
            <person name="Lv J."/>
            <person name="Arendt D."/>
            <person name="Savage R."/>
            <person name="Osoegawa K."/>
            <person name="de Jong P."/>
            <person name="Lindberg D.R."/>
            <person name="Seaver E.C."/>
            <person name="Weisblat D.A."/>
            <person name="Putnam N.H."/>
            <person name="Grigoriev I.V."/>
            <person name="Rokhsar D.S."/>
        </authorList>
    </citation>
    <scope>NUCLEOTIDE SEQUENCE</scope>
    <source>
        <strain evidence="3">I ESC-2004</strain>
    </source>
</reference>
<proteinExistence type="predicted"/>